<keyword evidence="3" id="KW-1185">Reference proteome</keyword>
<accession>A0ABP0LDT2</accession>
<feature type="compositionally biased region" description="Low complexity" evidence="1">
    <location>
        <begin position="170"/>
        <end position="181"/>
    </location>
</feature>
<name>A0ABP0LDT2_9DINO</name>
<sequence>MSPPSISELSLSGLIARLKEVDHIKGIKSPDDEQAALLATETDVKKALFEELQGASSGIFSFEKKVAKEFLQTQIKSVDDAAKGADAKKMKLQELLSGVEGAASKEDPAHVRRARQDLAKAEKAFEEATKNYERWEKGKKMFSVDEIKALKRAFEEGKQKVEKARGLVEQQQQRRATAAVAPLTEEKERGAAAVATEARLAKSAKAPGKVANPAVSTKAAPAGYPKQPPPAALRQAQLAAQVRMEAQHPEEPKPAPAPRPNPRPRVEAPKDAPVLSYACTCSAVAEHLGVSEAQARDLAQSAGEFAQHFDEEVWQAIQDRSLAIEKANREKQREAERRKQEKALAKVTQVESSVANGANGQTTKVAAPQAMDPIKFREAAKAKPQPKPKAQGAPKAKDAKAPVKKLAVANRFGGMESDDDEEEGWTAVRR</sequence>
<feature type="compositionally biased region" description="Polar residues" evidence="1">
    <location>
        <begin position="354"/>
        <end position="364"/>
    </location>
</feature>
<evidence type="ECO:0000256" key="1">
    <source>
        <dbReference type="SAM" id="MobiDB-lite"/>
    </source>
</evidence>
<dbReference type="Proteomes" id="UP001642484">
    <property type="component" value="Unassembled WGS sequence"/>
</dbReference>
<feature type="compositionally biased region" description="Pro residues" evidence="1">
    <location>
        <begin position="254"/>
        <end position="263"/>
    </location>
</feature>
<feature type="region of interest" description="Disordered" evidence="1">
    <location>
        <begin position="354"/>
        <end position="430"/>
    </location>
</feature>
<gene>
    <name evidence="2" type="ORF">CCMP2556_LOCUS20635</name>
</gene>
<evidence type="ECO:0000313" key="3">
    <source>
        <dbReference type="Proteomes" id="UP001642484"/>
    </source>
</evidence>
<organism evidence="2 3">
    <name type="scientific">Durusdinium trenchii</name>
    <dbReference type="NCBI Taxonomy" id="1381693"/>
    <lineage>
        <taxon>Eukaryota</taxon>
        <taxon>Sar</taxon>
        <taxon>Alveolata</taxon>
        <taxon>Dinophyceae</taxon>
        <taxon>Suessiales</taxon>
        <taxon>Symbiodiniaceae</taxon>
        <taxon>Durusdinium</taxon>
    </lineage>
</organism>
<reference evidence="2 3" key="1">
    <citation type="submission" date="2024-02" db="EMBL/GenBank/DDBJ databases">
        <authorList>
            <person name="Chen Y."/>
            <person name="Shah S."/>
            <person name="Dougan E. K."/>
            <person name="Thang M."/>
            <person name="Chan C."/>
        </authorList>
    </citation>
    <scope>NUCLEOTIDE SEQUENCE [LARGE SCALE GENOMIC DNA]</scope>
</reference>
<evidence type="ECO:0000313" key="2">
    <source>
        <dbReference type="EMBL" id="CAK9037315.1"/>
    </source>
</evidence>
<protein>
    <submittedName>
        <fullName evidence="2">Uncharacterized protein</fullName>
    </submittedName>
</protein>
<proteinExistence type="predicted"/>
<comment type="caution">
    <text evidence="2">The sequence shown here is derived from an EMBL/GenBank/DDBJ whole genome shotgun (WGS) entry which is preliminary data.</text>
</comment>
<dbReference type="EMBL" id="CAXAMN010012114">
    <property type="protein sequence ID" value="CAK9037315.1"/>
    <property type="molecule type" value="Genomic_DNA"/>
</dbReference>
<feature type="compositionally biased region" description="Low complexity" evidence="1">
    <location>
        <begin position="232"/>
        <end position="241"/>
    </location>
</feature>
<feature type="region of interest" description="Disordered" evidence="1">
    <location>
        <begin position="164"/>
        <end position="271"/>
    </location>
</feature>